<organism evidence="3 4">
    <name type="scientific">Streptomyces ossamyceticus</name>
    <dbReference type="NCBI Taxonomy" id="249581"/>
    <lineage>
        <taxon>Bacteria</taxon>
        <taxon>Bacillati</taxon>
        <taxon>Actinomycetota</taxon>
        <taxon>Actinomycetes</taxon>
        <taxon>Kitasatosporales</taxon>
        <taxon>Streptomycetaceae</taxon>
        <taxon>Streptomyces</taxon>
    </lineage>
</organism>
<dbReference type="RefSeq" id="WP_355396771.1">
    <property type="nucleotide sequence ID" value="NZ_JBEXPZ010000016.1"/>
</dbReference>
<feature type="compositionally biased region" description="Polar residues" evidence="1">
    <location>
        <begin position="278"/>
        <end position="326"/>
    </location>
</feature>
<sequence length="392" mass="38969">MTGRSALAAMVLAGLVSTGTSMGAPLPDGGAKAGGGSGAAGLLDQNTALDGRQNNACGDSQRLTGSGILEGSGRLTAHCTVSARSHSTDSVTTGDGARATAGDGVPLQQNTAERGRQNNACGNTIESGLYDGETDTACRAGDHSLSKETVTHAGAARATGGEGSLFQQDTAQQGRQNNACGNLNDATLTNITEADCAAHDSSVSKKTVTRGDGAKATGGNSTLGVSQQNTAQEGRQNNACGNMNNAGIPGTAEAGCTTHDGSVSKKTVTRGGGAEATGGNSRLSSTQQNIAQEGRQNNACGNTNVGSISGRASTQCTTRDGSVSKKTVTRGGGAKATGGHSAAELTQQNIAQEGRQNNACGNANSLTLDEGGTNAQCSAVDESVEIRGKHRG</sequence>
<dbReference type="EMBL" id="JBEXPZ010000016">
    <property type="protein sequence ID" value="MET9845713.1"/>
    <property type="molecule type" value="Genomic_DNA"/>
</dbReference>
<evidence type="ECO:0000313" key="4">
    <source>
        <dbReference type="Proteomes" id="UP001550210"/>
    </source>
</evidence>
<evidence type="ECO:0000256" key="2">
    <source>
        <dbReference type="SAM" id="SignalP"/>
    </source>
</evidence>
<keyword evidence="2" id="KW-0732">Signal</keyword>
<feature type="compositionally biased region" description="Polar residues" evidence="1">
    <location>
        <begin position="218"/>
        <end position="245"/>
    </location>
</feature>
<protein>
    <submittedName>
        <fullName evidence="3">Uncharacterized protein</fullName>
    </submittedName>
</protein>
<comment type="caution">
    <text evidence="3">The sequence shown here is derived from an EMBL/GenBank/DDBJ whole genome shotgun (WGS) entry which is preliminary data.</text>
</comment>
<feature type="chain" id="PRO_5045848496" evidence="2">
    <location>
        <begin position="24"/>
        <end position="392"/>
    </location>
</feature>
<name>A0ABV2UVY0_9ACTN</name>
<gene>
    <name evidence="3" type="ORF">ABZZ21_14240</name>
</gene>
<keyword evidence="4" id="KW-1185">Reference proteome</keyword>
<accession>A0ABV2UVY0</accession>
<reference evidence="3 4" key="1">
    <citation type="submission" date="2024-06" db="EMBL/GenBank/DDBJ databases">
        <title>The Natural Products Discovery Center: Release of the First 8490 Sequenced Strains for Exploring Actinobacteria Biosynthetic Diversity.</title>
        <authorList>
            <person name="Kalkreuter E."/>
            <person name="Kautsar S.A."/>
            <person name="Yang D."/>
            <person name="Bader C.D."/>
            <person name="Teijaro C.N."/>
            <person name="Fluegel L."/>
            <person name="Davis C.M."/>
            <person name="Simpson J.R."/>
            <person name="Lauterbach L."/>
            <person name="Steele A.D."/>
            <person name="Gui C."/>
            <person name="Meng S."/>
            <person name="Li G."/>
            <person name="Viehrig K."/>
            <person name="Ye F."/>
            <person name="Su P."/>
            <person name="Kiefer A.F."/>
            <person name="Nichols A."/>
            <person name="Cepeda A.J."/>
            <person name="Yan W."/>
            <person name="Fan B."/>
            <person name="Jiang Y."/>
            <person name="Adhikari A."/>
            <person name="Zheng C.-J."/>
            <person name="Schuster L."/>
            <person name="Cowan T.M."/>
            <person name="Smanski M.J."/>
            <person name="Chevrette M.G."/>
            <person name="De Carvalho L.P.S."/>
            <person name="Shen B."/>
        </authorList>
    </citation>
    <scope>NUCLEOTIDE SEQUENCE [LARGE SCALE GENOMIC DNA]</scope>
    <source>
        <strain evidence="3 4">NPDC006434</strain>
    </source>
</reference>
<dbReference type="Proteomes" id="UP001550210">
    <property type="component" value="Unassembled WGS sequence"/>
</dbReference>
<proteinExistence type="predicted"/>
<evidence type="ECO:0000256" key="1">
    <source>
        <dbReference type="SAM" id="MobiDB-lite"/>
    </source>
</evidence>
<feature type="region of interest" description="Disordered" evidence="1">
    <location>
        <begin position="85"/>
        <end position="104"/>
    </location>
</feature>
<feature type="signal peptide" evidence="2">
    <location>
        <begin position="1"/>
        <end position="23"/>
    </location>
</feature>
<evidence type="ECO:0000313" key="3">
    <source>
        <dbReference type="EMBL" id="MET9845713.1"/>
    </source>
</evidence>
<feature type="region of interest" description="Disordered" evidence="1">
    <location>
        <begin position="197"/>
        <end position="342"/>
    </location>
</feature>
<feature type="compositionally biased region" description="Low complexity" evidence="1">
    <location>
        <begin position="92"/>
        <end position="104"/>
    </location>
</feature>